<keyword evidence="1" id="KW-0732">Signal</keyword>
<reference evidence="2 3" key="1">
    <citation type="submission" date="2016-09" db="EMBL/GenBank/DDBJ databases">
        <title>Extensive genetic diversity and differential bi-allelic expression allows diatom success in the polar Southern Ocean.</title>
        <authorList>
            <consortium name="DOE Joint Genome Institute"/>
            <person name="Mock T."/>
            <person name="Otillar R.P."/>
            <person name="Strauss J."/>
            <person name="Dupont C."/>
            <person name="Frickenhaus S."/>
            <person name="Maumus F."/>
            <person name="Mcmullan M."/>
            <person name="Sanges R."/>
            <person name="Schmutz J."/>
            <person name="Toseland A."/>
            <person name="Valas R."/>
            <person name="Veluchamy A."/>
            <person name="Ward B.J."/>
            <person name="Allen A."/>
            <person name="Barry K."/>
            <person name="Falciatore A."/>
            <person name="Ferrante M."/>
            <person name="Fortunato A.E."/>
            <person name="Gloeckner G."/>
            <person name="Gruber A."/>
            <person name="Hipkin R."/>
            <person name="Janech M."/>
            <person name="Kroth P."/>
            <person name="Leese F."/>
            <person name="Lindquist E."/>
            <person name="Lyon B.R."/>
            <person name="Martin J."/>
            <person name="Mayer C."/>
            <person name="Parker M."/>
            <person name="Quesneville H."/>
            <person name="Raymond J."/>
            <person name="Uhlig C."/>
            <person name="Valentin K.U."/>
            <person name="Worden A.Z."/>
            <person name="Armbrust E.V."/>
            <person name="Bowler C."/>
            <person name="Green B."/>
            <person name="Moulton V."/>
            <person name="Van Oosterhout C."/>
            <person name="Grigoriev I."/>
        </authorList>
    </citation>
    <scope>NUCLEOTIDE SEQUENCE [LARGE SCALE GENOMIC DNA]</scope>
    <source>
        <strain evidence="2 3">CCMP1102</strain>
    </source>
</reference>
<keyword evidence="3" id="KW-1185">Reference proteome</keyword>
<dbReference type="KEGG" id="fcy:FRACYDRAFT_235585"/>
<gene>
    <name evidence="2" type="ORF">FRACYDRAFT_235585</name>
</gene>
<accession>A0A1E7FN02</accession>
<feature type="signal peptide" evidence="1">
    <location>
        <begin position="1"/>
        <end position="16"/>
    </location>
</feature>
<sequence>MTAILLLVLLTITTSSLLNSSSGATTFVVNGFDLSRIHHHRQVIVSLGRTTTTRISSLGRQRQRRVGNCVELCSNSIGELGEDKNRIGQSTSLALLSSSIISVRGGSSSSSSEAVIAPSKKGRRQLIPIGVAIIIGSFSILEIIESLREETERYFGHAHGILILSLIRLFRSVAILQTEVVEFEEATEKLFNQSEDDETASDKKKKRRLSLSTIIGKFIVSRKVSITACIMASIASLVEVYDDLKPGGHHGAVFLAFSELNYQLHRCHDIRTPSKRKEDADNKNRIIQSTSSSLTWKRFIGPTLFIAAAVFATYELYEDLKPGAHHAVAVLALAELVENINRSKVLKKLNNNGGRSQTTFS</sequence>
<proteinExistence type="predicted"/>
<evidence type="ECO:0000313" key="2">
    <source>
        <dbReference type="EMBL" id="OEU19527.1"/>
    </source>
</evidence>
<dbReference type="InParanoid" id="A0A1E7FN02"/>
<dbReference type="EMBL" id="KV784355">
    <property type="protein sequence ID" value="OEU19527.1"/>
    <property type="molecule type" value="Genomic_DNA"/>
</dbReference>
<name>A0A1E7FN02_9STRA</name>
<organism evidence="2 3">
    <name type="scientific">Fragilariopsis cylindrus CCMP1102</name>
    <dbReference type="NCBI Taxonomy" id="635003"/>
    <lineage>
        <taxon>Eukaryota</taxon>
        <taxon>Sar</taxon>
        <taxon>Stramenopiles</taxon>
        <taxon>Ochrophyta</taxon>
        <taxon>Bacillariophyta</taxon>
        <taxon>Bacillariophyceae</taxon>
        <taxon>Bacillariophycidae</taxon>
        <taxon>Bacillariales</taxon>
        <taxon>Bacillariaceae</taxon>
        <taxon>Fragilariopsis</taxon>
    </lineage>
</organism>
<protein>
    <submittedName>
        <fullName evidence="2">Uncharacterized protein</fullName>
    </submittedName>
</protein>
<dbReference type="AlphaFoldDB" id="A0A1E7FN02"/>
<evidence type="ECO:0000256" key="1">
    <source>
        <dbReference type="SAM" id="SignalP"/>
    </source>
</evidence>
<feature type="chain" id="PRO_5009193295" evidence="1">
    <location>
        <begin position="17"/>
        <end position="361"/>
    </location>
</feature>
<dbReference type="OrthoDB" id="49291at2759"/>
<dbReference type="Proteomes" id="UP000095751">
    <property type="component" value="Unassembled WGS sequence"/>
</dbReference>
<evidence type="ECO:0000313" key="3">
    <source>
        <dbReference type="Proteomes" id="UP000095751"/>
    </source>
</evidence>